<dbReference type="EMBL" id="CP053985">
    <property type="protein sequence ID" value="QKH39056.1"/>
    <property type="molecule type" value="Genomic_DNA"/>
</dbReference>
<evidence type="ECO:0008006" key="4">
    <source>
        <dbReference type="Google" id="ProtNLM"/>
    </source>
</evidence>
<accession>A0A7D4I4W5</accession>
<organism evidence="2 3">
    <name type="scientific">Achromobacter pestifer</name>
    <dbReference type="NCBI Taxonomy" id="1353889"/>
    <lineage>
        <taxon>Bacteria</taxon>
        <taxon>Pseudomonadati</taxon>
        <taxon>Pseudomonadota</taxon>
        <taxon>Betaproteobacteria</taxon>
        <taxon>Burkholderiales</taxon>
        <taxon>Alcaligenaceae</taxon>
        <taxon>Achromobacter</taxon>
    </lineage>
</organism>
<name>A0A7D4I4W5_9BURK</name>
<evidence type="ECO:0000256" key="1">
    <source>
        <dbReference type="SAM" id="SignalP"/>
    </source>
</evidence>
<evidence type="ECO:0000313" key="3">
    <source>
        <dbReference type="Proteomes" id="UP000500970"/>
    </source>
</evidence>
<keyword evidence="1" id="KW-0732">Signal</keyword>
<reference evidence="2 3" key="1">
    <citation type="submission" date="2020-05" db="EMBL/GenBank/DDBJ databases">
        <title>FDA dAtabase for Regulatory Grade micrObial Sequences (FDA-ARGOS): Supporting development and validation of Infectious Disease Dx tests.</title>
        <authorList>
            <person name="Sproer C."/>
            <person name="Gronow S."/>
            <person name="Severitt S."/>
            <person name="Schroder I."/>
            <person name="Tallon L."/>
            <person name="Sadzewicz L."/>
            <person name="Zhao X."/>
            <person name="Vavikolanu K."/>
            <person name="Mehta A."/>
            <person name="Aluvathingal J."/>
            <person name="Nadendla S."/>
            <person name="Myers T."/>
            <person name="Yan Y."/>
            <person name="Sichtig H."/>
        </authorList>
    </citation>
    <scope>NUCLEOTIDE SEQUENCE [LARGE SCALE GENOMIC DNA]</scope>
    <source>
        <strain evidence="2 3">FDAARGOS_790</strain>
    </source>
</reference>
<evidence type="ECO:0000313" key="2">
    <source>
        <dbReference type="EMBL" id="QKH39056.1"/>
    </source>
</evidence>
<feature type="chain" id="PRO_5028883090" description="Lipoprotein" evidence="1">
    <location>
        <begin position="34"/>
        <end position="230"/>
    </location>
</feature>
<dbReference type="Proteomes" id="UP000500970">
    <property type="component" value="Chromosome"/>
</dbReference>
<proteinExistence type="predicted"/>
<dbReference type="RefSeq" id="WP_173148970.1">
    <property type="nucleotide sequence ID" value="NZ_CP053985.1"/>
</dbReference>
<protein>
    <recommendedName>
        <fullName evidence="4">Lipoprotein</fullName>
    </recommendedName>
</protein>
<gene>
    <name evidence="2" type="ORF">FOC84_30610</name>
</gene>
<dbReference type="KEGG" id="apes:FOC84_30610"/>
<keyword evidence="3" id="KW-1185">Reference proteome</keyword>
<feature type="signal peptide" evidence="1">
    <location>
        <begin position="1"/>
        <end position="33"/>
    </location>
</feature>
<dbReference type="AlphaFoldDB" id="A0A7D4I4W5"/>
<dbReference type="PROSITE" id="PS51257">
    <property type="entry name" value="PROKAR_LIPOPROTEIN"/>
    <property type="match status" value="1"/>
</dbReference>
<sequence>MMARTMFQLTARRAARLAAPALLAALMAGCATQADVFEKHLRSEDAKPTDAALTLDVTFARAPDHTPKTDVYGAEKRVEYSGYPSIDVPFYRKGLGFELGVLGDPRALLALPYPSPKTDSSLARLKIFGQRLDARHYRFLVLPRPGWRSLDSFQVSFAINGRREGMTFAYSAQTVCDSSFDVTTPTYGFGMSVSASFPGGKPGCLKACDARPGYPGHCAFFSDFDTVSGL</sequence>